<evidence type="ECO:0000256" key="1">
    <source>
        <dbReference type="ARBA" id="ARBA00022729"/>
    </source>
</evidence>
<dbReference type="RefSeq" id="WP_322466518.1">
    <property type="nucleotide sequence ID" value="NZ_JAXOJX010000030.1"/>
</dbReference>
<dbReference type="SUPFAM" id="SSF141072">
    <property type="entry name" value="CalX-like"/>
    <property type="match status" value="4"/>
</dbReference>
<dbReference type="InterPro" id="IPR001343">
    <property type="entry name" value="Hemolysn_Ca-bd"/>
</dbReference>
<dbReference type="InterPro" id="IPR018511">
    <property type="entry name" value="Hemolysin-typ_Ca-bd_CS"/>
</dbReference>
<dbReference type="PANTHER" id="PTHR11878">
    <property type="entry name" value="SODIUM/CALCIUM EXCHANGER"/>
    <property type="match status" value="1"/>
</dbReference>
<name>A0ABU5IH20_9BURK</name>
<evidence type="ECO:0000259" key="5">
    <source>
        <dbReference type="SMART" id="SM00237"/>
    </source>
</evidence>
<dbReference type="SMART" id="SM00237">
    <property type="entry name" value="Calx_beta"/>
    <property type="match status" value="3"/>
</dbReference>
<dbReference type="Pfam" id="PF00353">
    <property type="entry name" value="HemolysinCabind"/>
    <property type="match status" value="3"/>
</dbReference>
<sequence>MAIVVDDFAVDESSGLARFTVRLTEPTTSPVQVSWATAAATAHAGVDYTGRSGVLVFDPGQLSLTVDIPLLDDATREPLELFKLNLFDAVNDTLGRHTAWATIVDDDAPALGRPKLLVDDVVVDDAEGQAIFTLRLDHPSSQFLEFNVASIDGGRTLHFDPGEVAQTYTVGVPPRTGASQGSTYFDLSLGDPVDVDIPNTRAKLYVAGVAGVNEGAQPWGGVSVLDAQAGEADATLNFVVSLSARSALTSSVSWRIEGVTASAGSDFLAQSGTLVFAPGQVAQVVHVPLLNDGAVEADELLRLVLSNPVNMAIADGRGEVLGTIRDNDRPAGTPVIHIDDAIVDGWEPFARFNLWLDKPSTEYVTLRYATEDRSTRVFTDYERMLPQTVVFAPGETNKTVLVALNNVDDGAAHDSRFLDLLLTNPVNATLGDTRAHMVLPSHHDGSAASPGVQAAALHARETDTTLDFVVTLDAPSARSVSVAYSTVDGTARAGSDYVAQSGQVVFAPGQTLQVLHVALLDDARAESTETFSLRLANPVGSEPAPVVARILDNETPPATGATVVGTSNADNVLVGKLGTETLVGGSHDDLLDGVGGVTMRGLAGDDSYIVEAAGDRVQENAGQGHDVVHAYVDHVLAPNVEELHLYEGARRGTGNAQDNLIVGDDLRNVLAGLDGKDTLVGGLANDTLTGGAGNDLLDGGQGNDSLQGGDGNDVLHGGFDLNVLDGGAGNDQVWAEARDTVTGGDGADTIVFGIEAGGATVTDWNSADDRIVFTRPIGDGDAVVDNALVRNAPGGFSTAAELVIFTRDIAGAITAESAAAAIGAATSAYAHGDSRLFVVDNGEQAALFQFSSSMFLPGGSDAVVSASELFLVATLGDDVSTLADYSFSV</sequence>
<feature type="domain" description="Calx-beta" evidence="5">
    <location>
        <begin position="209"/>
        <end position="306"/>
    </location>
</feature>
<feature type="domain" description="Calx-beta" evidence="5">
    <location>
        <begin position="437"/>
        <end position="536"/>
    </location>
</feature>
<evidence type="ECO:0000256" key="3">
    <source>
        <dbReference type="ARBA" id="ARBA00022837"/>
    </source>
</evidence>
<dbReference type="InterPro" id="IPR003644">
    <property type="entry name" value="Calx_beta"/>
</dbReference>
<organism evidence="6 7">
    <name type="scientific">Azohydromonas lata</name>
    <dbReference type="NCBI Taxonomy" id="45677"/>
    <lineage>
        <taxon>Bacteria</taxon>
        <taxon>Pseudomonadati</taxon>
        <taxon>Pseudomonadota</taxon>
        <taxon>Betaproteobacteria</taxon>
        <taxon>Burkholderiales</taxon>
        <taxon>Sphaerotilaceae</taxon>
        <taxon>Azohydromonas</taxon>
    </lineage>
</organism>
<keyword evidence="1" id="KW-0732">Signal</keyword>
<keyword evidence="4" id="KW-0406">Ion transport</keyword>
<dbReference type="SUPFAM" id="SSF51120">
    <property type="entry name" value="beta-Roll"/>
    <property type="match status" value="1"/>
</dbReference>
<dbReference type="PRINTS" id="PR00313">
    <property type="entry name" value="CABNDNGRPT"/>
</dbReference>
<evidence type="ECO:0000256" key="4">
    <source>
        <dbReference type="ARBA" id="ARBA00023065"/>
    </source>
</evidence>
<feature type="domain" description="Calx-beta" evidence="5">
    <location>
        <begin position="3"/>
        <end position="87"/>
    </location>
</feature>
<dbReference type="Gene3D" id="2.60.40.2030">
    <property type="match status" value="4"/>
</dbReference>
<dbReference type="Pfam" id="PF03160">
    <property type="entry name" value="Calx-beta"/>
    <property type="match status" value="4"/>
</dbReference>
<evidence type="ECO:0000313" key="7">
    <source>
        <dbReference type="Proteomes" id="UP001293718"/>
    </source>
</evidence>
<comment type="caution">
    <text evidence="6">The sequence shown here is derived from an EMBL/GenBank/DDBJ whole genome shotgun (WGS) entry which is preliminary data.</text>
</comment>
<dbReference type="EMBL" id="JAXOJX010000030">
    <property type="protein sequence ID" value="MDZ5458442.1"/>
    <property type="molecule type" value="Genomic_DNA"/>
</dbReference>
<dbReference type="PANTHER" id="PTHR11878:SF65">
    <property type="entry name" value="NA_CA-EXCHANGE PROTEIN, ISOFORM G"/>
    <property type="match status" value="1"/>
</dbReference>
<dbReference type="InterPro" id="IPR011049">
    <property type="entry name" value="Serralysin-like_metalloprot_C"/>
</dbReference>
<evidence type="ECO:0000313" key="6">
    <source>
        <dbReference type="EMBL" id="MDZ5458442.1"/>
    </source>
</evidence>
<reference evidence="6 7" key="1">
    <citation type="submission" date="2023-11" db="EMBL/GenBank/DDBJ databases">
        <title>Draft genome of Azohydromonas lata strain H1 (DSM1123), a polyhydroxyalkanoate producer.</title>
        <authorList>
            <person name="Traversa D."/>
            <person name="D'Addabbo P."/>
            <person name="Pazzani C."/>
            <person name="Manzari C."/>
            <person name="Chiara M."/>
            <person name="Scrascia M."/>
        </authorList>
    </citation>
    <scope>NUCLEOTIDE SEQUENCE [LARGE SCALE GENOMIC DNA]</scope>
    <source>
        <strain evidence="6 7">H1</strain>
    </source>
</reference>
<dbReference type="Gene3D" id="2.150.10.10">
    <property type="entry name" value="Serralysin-like metalloprotease, C-terminal"/>
    <property type="match status" value="2"/>
</dbReference>
<gene>
    <name evidence="6" type="ORF">SM757_17840</name>
</gene>
<accession>A0ABU5IH20</accession>
<evidence type="ECO:0000256" key="2">
    <source>
        <dbReference type="ARBA" id="ARBA00022737"/>
    </source>
</evidence>
<dbReference type="InterPro" id="IPR051171">
    <property type="entry name" value="CaCA"/>
</dbReference>
<keyword evidence="7" id="KW-1185">Reference proteome</keyword>
<protein>
    <submittedName>
        <fullName evidence="6">Calx-beta domain-containing protein</fullName>
    </submittedName>
</protein>
<proteinExistence type="predicted"/>
<keyword evidence="2" id="KW-0677">Repeat</keyword>
<dbReference type="PROSITE" id="PS00330">
    <property type="entry name" value="HEMOLYSIN_CALCIUM"/>
    <property type="match status" value="2"/>
</dbReference>
<keyword evidence="4" id="KW-0813">Transport</keyword>
<keyword evidence="3" id="KW-0106">Calcium</keyword>
<dbReference type="Proteomes" id="UP001293718">
    <property type="component" value="Unassembled WGS sequence"/>
</dbReference>
<dbReference type="InterPro" id="IPR038081">
    <property type="entry name" value="CalX-like_sf"/>
</dbReference>